<dbReference type="PANTHER" id="PTHR45947:SF3">
    <property type="entry name" value="SULFOQUINOVOSYL TRANSFERASE SQD2"/>
    <property type="match status" value="1"/>
</dbReference>
<keyword evidence="3 5" id="KW-0808">Transferase</keyword>
<dbReference type="Proteomes" id="UP000242637">
    <property type="component" value="Chromosome 1"/>
</dbReference>
<evidence type="ECO:0000256" key="2">
    <source>
        <dbReference type="ARBA" id="ARBA00022676"/>
    </source>
</evidence>
<keyword evidence="6" id="KW-1185">Reference proteome</keyword>
<dbReference type="SUPFAM" id="SSF53756">
    <property type="entry name" value="UDP-Glycosyltransferase/glycogen phosphorylase"/>
    <property type="match status" value="1"/>
</dbReference>
<dbReference type="InterPro" id="IPR028098">
    <property type="entry name" value="Glyco_trans_4-like_N"/>
</dbReference>
<dbReference type="Pfam" id="PF13579">
    <property type="entry name" value="Glyco_trans_4_4"/>
    <property type="match status" value="1"/>
</dbReference>
<feature type="domain" description="Glycosyltransferase subfamily 4-like N-terminal" evidence="4">
    <location>
        <begin position="23"/>
        <end position="203"/>
    </location>
</feature>
<organism evidence="5 6">
    <name type="scientific">Dermatophilus congolensis</name>
    <dbReference type="NCBI Taxonomy" id="1863"/>
    <lineage>
        <taxon>Bacteria</taxon>
        <taxon>Bacillati</taxon>
        <taxon>Actinomycetota</taxon>
        <taxon>Actinomycetes</taxon>
        <taxon>Micrococcales</taxon>
        <taxon>Dermatophilaceae</taxon>
        <taxon>Dermatophilus</taxon>
    </lineage>
</organism>
<gene>
    <name evidence="5" type="ORF">SAMEA4475696_02244</name>
</gene>
<accession>A0A239VV14</accession>
<dbReference type="OrthoDB" id="3180470at2"/>
<evidence type="ECO:0000313" key="5">
    <source>
        <dbReference type="EMBL" id="SNV25414.1"/>
    </source>
</evidence>
<name>A0A239VV14_9MICO</name>
<dbReference type="EMBL" id="LT906453">
    <property type="protein sequence ID" value="SNV25414.1"/>
    <property type="molecule type" value="Genomic_DNA"/>
</dbReference>
<keyword evidence="2" id="KW-0328">Glycosyltransferase</keyword>
<reference evidence="5 6" key="1">
    <citation type="submission" date="2017-06" db="EMBL/GenBank/DDBJ databases">
        <authorList>
            <consortium name="Pathogen Informatics"/>
        </authorList>
    </citation>
    <scope>NUCLEOTIDE SEQUENCE [LARGE SCALE GENOMIC DNA]</scope>
    <source>
        <strain evidence="5 6">NCTC13039</strain>
    </source>
</reference>
<dbReference type="Pfam" id="PF13692">
    <property type="entry name" value="Glyco_trans_1_4"/>
    <property type="match status" value="1"/>
</dbReference>
<dbReference type="InterPro" id="IPR050194">
    <property type="entry name" value="Glycosyltransferase_grp1"/>
</dbReference>
<dbReference type="CDD" id="cd03794">
    <property type="entry name" value="GT4_WbuB-like"/>
    <property type="match status" value="1"/>
</dbReference>
<dbReference type="KEGG" id="dco:SAMEA4475696_2244"/>
<evidence type="ECO:0000256" key="3">
    <source>
        <dbReference type="ARBA" id="ARBA00022679"/>
    </source>
</evidence>
<protein>
    <recommendedName>
        <fullName evidence="1">D-inositol 3-phosphate glycosyltransferase</fullName>
    </recommendedName>
</protein>
<evidence type="ECO:0000256" key="1">
    <source>
        <dbReference type="ARBA" id="ARBA00021292"/>
    </source>
</evidence>
<dbReference type="Gene3D" id="3.40.50.2000">
    <property type="entry name" value="Glycogen Phosphorylase B"/>
    <property type="match status" value="2"/>
</dbReference>
<dbReference type="AlphaFoldDB" id="A0A239VV14"/>
<dbReference type="GeneID" id="63460409"/>
<dbReference type="GO" id="GO:1901137">
    <property type="term" value="P:carbohydrate derivative biosynthetic process"/>
    <property type="evidence" value="ECO:0007669"/>
    <property type="project" value="UniProtKB-ARBA"/>
</dbReference>
<proteinExistence type="predicted"/>
<sequence>MRYGMLSQWYDPEPGPAALPGVLARGLVGRGHAVNVVTGFPNYPSGQIAQGYQQCLFRDEILDDVGVRRVALYPSHDSSALRRVLNYGSFGVSAAISGTAFVRGADAVWVNYSPITVALPMWVARLRDHVPLVVHVGDLWPDTMTAAGFTPSGFTGAALEKVLHEWTDVMYRSAAVVTYISPGVRNILIDRGVPEHKLRYAPMWADETLFAPASQATRTAAEAWRRSNGVGDQDILVLYAGALGHAQGLETLLRAVATANAELADTGARRRLRCIIAGSGTAEEELRSLTRDLRIPGDDQPITFIGRVAPELMPTLMAAADACYIGLCRDPLSKVTMPSKTQAIMASGRAIVAAADGDVKDVVTSAGAGYATNSGDQPGLTRILLRLCESGRASLESVGLAGLRHYRSEYAVEHAVTRAEQALTYAAGGERTP</sequence>
<dbReference type="RefSeq" id="WP_028326687.1">
    <property type="nucleotide sequence ID" value="NZ_LT906453.1"/>
</dbReference>
<evidence type="ECO:0000313" key="6">
    <source>
        <dbReference type="Proteomes" id="UP000242637"/>
    </source>
</evidence>
<dbReference type="GO" id="GO:0016758">
    <property type="term" value="F:hexosyltransferase activity"/>
    <property type="evidence" value="ECO:0007669"/>
    <property type="project" value="TreeGrafter"/>
</dbReference>
<dbReference type="STRING" id="1121387.GCA_000429885_00611"/>
<dbReference type="PANTHER" id="PTHR45947">
    <property type="entry name" value="SULFOQUINOVOSYL TRANSFERASE SQD2"/>
    <property type="match status" value="1"/>
</dbReference>
<evidence type="ECO:0000259" key="4">
    <source>
        <dbReference type="Pfam" id="PF13579"/>
    </source>
</evidence>